<evidence type="ECO:0000256" key="1">
    <source>
        <dbReference type="SAM" id="MobiDB-lite"/>
    </source>
</evidence>
<dbReference type="InterPro" id="IPR009506">
    <property type="entry name" value="YjiS-like"/>
</dbReference>
<dbReference type="RefSeq" id="WP_306884781.1">
    <property type="nucleotide sequence ID" value="NZ_JAUSUL010000001.1"/>
</dbReference>
<organism evidence="3 4">
    <name type="scientific">Amorphus orientalis</name>
    <dbReference type="NCBI Taxonomy" id="649198"/>
    <lineage>
        <taxon>Bacteria</taxon>
        <taxon>Pseudomonadati</taxon>
        <taxon>Pseudomonadota</taxon>
        <taxon>Alphaproteobacteria</taxon>
        <taxon>Hyphomicrobiales</taxon>
        <taxon>Amorphaceae</taxon>
        <taxon>Amorphus</taxon>
    </lineage>
</organism>
<sequence length="157" mass="17241">MLRHFSSTQNDMAATASRTSAAHGTGARPRTRTAWWTSERRELILAHGGFGAPGVAIDQLHRQRDVKADLLPPAAAGTSAASEIAERGALSRVRSGLAGIADCLLHVWKLVQREYRIACAVRQLERLDERMLRDIGISRYEIRRSARFGRDHDGGGA</sequence>
<dbReference type="Proteomes" id="UP001229244">
    <property type="component" value="Unassembled WGS sequence"/>
</dbReference>
<proteinExistence type="predicted"/>
<protein>
    <submittedName>
        <fullName evidence="3">Uncharacterized protein YjiS (DUF1127 family)</fullName>
    </submittedName>
</protein>
<evidence type="ECO:0000259" key="2">
    <source>
        <dbReference type="Pfam" id="PF06568"/>
    </source>
</evidence>
<evidence type="ECO:0000313" key="3">
    <source>
        <dbReference type="EMBL" id="MDQ0314993.1"/>
    </source>
</evidence>
<feature type="compositionally biased region" description="Polar residues" evidence="1">
    <location>
        <begin position="1"/>
        <end position="22"/>
    </location>
</feature>
<dbReference type="Pfam" id="PF06568">
    <property type="entry name" value="YjiS-like"/>
    <property type="match status" value="1"/>
</dbReference>
<dbReference type="AlphaFoldDB" id="A0AAE3VMW2"/>
<dbReference type="EMBL" id="JAUSUL010000001">
    <property type="protein sequence ID" value="MDQ0314993.1"/>
    <property type="molecule type" value="Genomic_DNA"/>
</dbReference>
<evidence type="ECO:0000313" key="4">
    <source>
        <dbReference type="Proteomes" id="UP001229244"/>
    </source>
</evidence>
<gene>
    <name evidence="3" type="ORF">J2S73_001430</name>
</gene>
<keyword evidence="4" id="KW-1185">Reference proteome</keyword>
<reference evidence="3" key="1">
    <citation type="submission" date="2023-07" db="EMBL/GenBank/DDBJ databases">
        <title>Genomic Encyclopedia of Type Strains, Phase IV (KMG-IV): sequencing the most valuable type-strain genomes for metagenomic binning, comparative biology and taxonomic classification.</title>
        <authorList>
            <person name="Goeker M."/>
        </authorList>
    </citation>
    <scope>NUCLEOTIDE SEQUENCE</scope>
    <source>
        <strain evidence="3">DSM 21202</strain>
    </source>
</reference>
<name>A0AAE3VMW2_9HYPH</name>
<feature type="region of interest" description="Disordered" evidence="1">
    <location>
        <begin position="1"/>
        <end position="32"/>
    </location>
</feature>
<feature type="domain" description="YjiS-like" evidence="2">
    <location>
        <begin position="107"/>
        <end position="143"/>
    </location>
</feature>
<comment type="caution">
    <text evidence="3">The sequence shown here is derived from an EMBL/GenBank/DDBJ whole genome shotgun (WGS) entry which is preliminary data.</text>
</comment>
<accession>A0AAE3VMW2</accession>